<keyword evidence="1" id="KW-0472">Membrane</keyword>
<protein>
    <submittedName>
        <fullName evidence="2">(northern house mosquito) hypothetical protein</fullName>
    </submittedName>
</protein>
<proteinExistence type="predicted"/>
<evidence type="ECO:0000256" key="1">
    <source>
        <dbReference type="SAM" id="Phobius"/>
    </source>
</evidence>
<dbReference type="EMBL" id="HBUE01329664">
    <property type="protein sequence ID" value="CAG6592585.1"/>
    <property type="molecule type" value="Transcribed_RNA"/>
</dbReference>
<dbReference type="AlphaFoldDB" id="A0A8D8BCL3"/>
<sequence>MYFTRHNCSPCFCVPRVHYLYKLSKSLLISLTLFFTHQARSIVYSKYKHFSHLFSSHRAMQHLQTLALKHGQLINPKYCRIVAPLKTPKSMVIALYFLICASFVNMRLLCINFTIVMLRFNSARTA</sequence>
<name>A0A8D8BCL3_CULPI</name>
<evidence type="ECO:0000313" key="2">
    <source>
        <dbReference type="EMBL" id="CAG6472952.1"/>
    </source>
</evidence>
<keyword evidence="1" id="KW-1133">Transmembrane helix</keyword>
<dbReference type="EMBL" id="HBUE01071765">
    <property type="protein sequence ID" value="CAG6472952.1"/>
    <property type="molecule type" value="Transcribed_RNA"/>
</dbReference>
<accession>A0A8D8BCL3</accession>
<feature type="transmembrane region" description="Helical" evidence="1">
    <location>
        <begin position="93"/>
        <end position="118"/>
    </location>
</feature>
<dbReference type="EMBL" id="HBUE01222998">
    <property type="protein sequence ID" value="CAG6540513.1"/>
    <property type="molecule type" value="Transcribed_RNA"/>
</dbReference>
<organism evidence="2">
    <name type="scientific">Culex pipiens</name>
    <name type="common">House mosquito</name>
    <dbReference type="NCBI Taxonomy" id="7175"/>
    <lineage>
        <taxon>Eukaryota</taxon>
        <taxon>Metazoa</taxon>
        <taxon>Ecdysozoa</taxon>
        <taxon>Arthropoda</taxon>
        <taxon>Hexapoda</taxon>
        <taxon>Insecta</taxon>
        <taxon>Pterygota</taxon>
        <taxon>Neoptera</taxon>
        <taxon>Endopterygota</taxon>
        <taxon>Diptera</taxon>
        <taxon>Nematocera</taxon>
        <taxon>Culicoidea</taxon>
        <taxon>Culicidae</taxon>
        <taxon>Culicinae</taxon>
        <taxon>Culicini</taxon>
        <taxon>Culex</taxon>
        <taxon>Culex</taxon>
    </lineage>
</organism>
<keyword evidence="1" id="KW-0812">Transmembrane</keyword>
<reference evidence="2" key="1">
    <citation type="submission" date="2021-05" db="EMBL/GenBank/DDBJ databases">
        <authorList>
            <person name="Alioto T."/>
            <person name="Alioto T."/>
            <person name="Gomez Garrido J."/>
        </authorList>
    </citation>
    <scope>NUCLEOTIDE SEQUENCE</scope>
</reference>